<evidence type="ECO:0000256" key="10">
    <source>
        <dbReference type="SAM" id="Phobius"/>
    </source>
</evidence>
<evidence type="ECO:0000313" key="11">
    <source>
        <dbReference type="EMBL" id="EXJ67488.1"/>
    </source>
</evidence>
<keyword evidence="5 9" id="KW-0560">Oxidoreductase</keyword>
<dbReference type="GO" id="GO:0005506">
    <property type="term" value="F:iron ion binding"/>
    <property type="evidence" value="ECO:0007669"/>
    <property type="project" value="InterPro"/>
</dbReference>
<dbReference type="GeneID" id="19194197"/>
<comment type="caution">
    <text evidence="11">The sequence shown here is derived from an EMBL/GenBank/DDBJ whole genome shotgun (WGS) entry which is preliminary data.</text>
</comment>
<dbReference type="eggNOG" id="KOG0159">
    <property type="taxonomic scope" value="Eukaryota"/>
</dbReference>
<proteinExistence type="inferred from homology"/>
<gene>
    <name evidence="11" type="ORF">A1O5_09501</name>
</gene>
<dbReference type="SUPFAM" id="SSF48264">
    <property type="entry name" value="Cytochrome P450"/>
    <property type="match status" value="1"/>
</dbReference>
<keyword evidence="4 8" id="KW-0479">Metal-binding</keyword>
<dbReference type="InterPro" id="IPR050121">
    <property type="entry name" value="Cytochrome_P450_monoxygenase"/>
</dbReference>
<dbReference type="EMBL" id="AMGX01000016">
    <property type="protein sequence ID" value="EXJ67488.1"/>
    <property type="molecule type" value="Genomic_DNA"/>
</dbReference>
<keyword evidence="10" id="KW-0472">Membrane</keyword>
<feature type="binding site" description="axial binding residue" evidence="8">
    <location>
        <position position="462"/>
    </location>
    <ligand>
        <name>heme</name>
        <dbReference type="ChEBI" id="CHEBI:30413"/>
    </ligand>
    <ligandPart>
        <name>Fe</name>
        <dbReference type="ChEBI" id="CHEBI:18248"/>
    </ligandPart>
</feature>
<keyword evidence="10" id="KW-1133">Transmembrane helix</keyword>
<sequence length="524" mass="59372">MSPLASRIVEMPSRLISNHEFQEGKFQYLAGALMALMVASYIFQALYNIFLHPLARIPGPWVAKVSANYLVPASAGLHRAQSLRELHNQYGPVVRVGPNEISVSDWRAYREIYSHKASSKTDFFYRDTSLTGHDNIFTMLNKDAHSGRRKLQNQSYSQQAVFDNEALIVDKAKILVRRLSQTGKEPILEKPVNAFALNGLFSLEVILACAFNRHHGDVPSHDAATLLEAMDSTAVAIRTAAALPFLSRAVGRMLPGPIGRSFKQWDLWQDVTQNLLKEFQQHELPLDKTQKFMATPMLVNEDPYLGRRLTQLELVEELMGITFAGSGTTSSTLTYLLYAMSKDMGRQERLRQELRTVAGTSLNEVKNLPYLNAVLKETFRLYPTIMSTLPRILDRPVNIGDHVLPPGTLVGMQNYVHHRDAELFHRPDEFLPERWLEENGNALRIRDMESALTPFSLGPRNCIGQNLAKAELYLAVSNIFGKLRLQLNADMTEWDVEVEDPFNIAPKGRRPLLDVWVLEEERSY</sequence>
<evidence type="ECO:0000256" key="7">
    <source>
        <dbReference type="ARBA" id="ARBA00023033"/>
    </source>
</evidence>
<comment type="similarity">
    <text evidence="2 9">Belongs to the cytochrome P450 family.</text>
</comment>
<evidence type="ECO:0000256" key="3">
    <source>
        <dbReference type="ARBA" id="ARBA00022617"/>
    </source>
</evidence>
<evidence type="ECO:0000256" key="2">
    <source>
        <dbReference type="ARBA" id="ARBA00010617"/>
    </source>
</evidence>
<keyword evidence="6 8" id="KW-0408">Iron</keyword>
<dbReference type="Proteomes" id="UP000019471">
    <property type="component" value="Unassembled WGS sequence"/>
</dbReference>
<dbReference type="AlphaFoldDB" id="W9WHV9"/>
<dbReference type="GO" id="GO:0004497">
    <property type="term" value="F:monooxygenase activity"/>
    <property type="evidence" value="ECO:0007669"/>
    <property type="project" value="UniProtKB-KW"/>
</dbReference>
<name>W9WHV9_9EURO</name>
<accession>W9WHV9</accession>
<dbReference type="PRINTS" id="PR00385">
    <property type="entry name" value="P450"/>
</dbReference>
<feature type="transmembrane region" description="Helical" evidence="10">
    <location>
        <begin position="28"/>
        <end position="50"/>
    </location>
</feature>
<evidence type="ECO:0000256" key="4">
    <source>
        <dbReference type="ARBA" id="ARBA00022723"/>
    </source>
</evidence>
<dbReference type="InterPro" id="IPR001128">
    <property type="entry name" value="Cyt_P450"/>
</dbReference>
<dbReference type="Gene3D" id="1.10.630.10">
    <property type="entry name" value="Cytochrome P450"/>
    <property type="match status" value="1"/>
</dbReference>
<keyword evidence="10" id="KW-0812">Transmembrane</keyword>
<dbReference type="RefSeq" id="XP_007748270.1">
    <property type="nucleotide sequence ID" value="XM_007750080.1"/>
</dbReference>
<evidence type="ECO:0000256" key="1">
    <source>
        <dbReference type="ARBA" id="ARBA00001971"/>
    </source>
</evidence>
<comment type="cofactor">
    <cofactor evidence="1 8">
        <name>heme</name>
        <dbReference type="ChEBI" id="CHEBI:30413"/>
    </cofactor>
</comment>
<evidence type="ECO:0000256" key="6">
    <source>
        <dbReference type="ARBA" id="ARBA00023004"/>
    </source>
</evidence>
<organism evidence="11 12">
    <name type="scientific">Cladophialophora psammophila CBS 110553</name>
    <dbReference type="NCBI Taxonomy" id="1182543"/>
    <lineage>
        <taxon>Eukaryota</taxon>
        <taxon>Fungi</taxon>
        <taxon>Dikarya</taxon>
        <taxon>Ascomycota</taxon>
        <taxon>Pezizomycotina</taxon>
        <taxon>Eurotiomycetes</taxon>
        <taxon>Chaetothyriomycetidae</taxon>
        <taxon>Chaetothyriales</taxon>
        <taxon>Herpotrichiellaceae</taxon>
        <taxon>Cladophialophora</taxon>
    </lineage>
</organism>
<protein>
    <recommendedName>
        <fullName evidence="13">Cytochrome P450 oxidoreductase</fullName>
    </recommendedName>
</protein>
<reference evidence="11 12" key="1">
    <citation type="submission" date="2013-03" db="EMBL/GenBank/DDBJ databases">
        <title>The Genome Sequence of Cladophialophora psammophila CBS 110553.</title>
        <authorList>
            <consortium name="The Broad Institute Genomics Platform"/>
            <person name="Cuomo C."/>
            <person name="de Hoog S."/>
            <person name="Gorbushina A."/>
            <person name="Walker B."/>
            <person name="Young S.K."/>
            <person name="Zeng Q."/>
            <person name="Gargeya S."/>
            <person name="Fitzgerald M."/>
            <person name="Haas B."/>
            <person name="Abouelleil A."/>
            <person name="Allen A.W."/>
            <person name="Alvarado L."/>
            <person name="Arachchi H.M."/>
            <person name="Berlin A.M."/>
            <person name="Chapman S.B."/>
            <person name="Gainer-Dewar J."/>
            <person name="Goldberg J."/>
            <person name="Griggs A."/>
            <person name="Gujja S."/>
            <person name="Hansen M."/>
            <person name="Howarth C."/>
            <person name="Imamovic A."/>
            <person name="Ireland A."/>
            <person name="Larimer J."/>
            <person name="McCowan C."/>
            <person name="Murphy C."/>
            <person name="Pearson M."/>
            <person name="Poon T.W."/>
            <person name="Priest M."/>
            <person name="Roberts A."/>
            <person name="Saif S."/>
            <person name="Shea T."/>
            <person name="Sisk P."/>
            <person name="Sykes S."/>
            <person name="Wortman J."/>
            <person name="Nusbaum C."/>
            <person name="Birren B."/>
        </authorList>
    </citation>
    <scope>NUCLEOTIDE SEQUENCE [LARGE SCALE GENOMIC DNA]</scope>
    <source>
        <strain evidence="11 12">CBS 110553</strain>
    </source>
</reference>
<evidence type="ECO:0000313" key="12">
    <source>
        <dbReference type="Proteomes" id="UP000019471"/>
    </source>
</evidence>
<dbReference type="PRINTS" id="PR00463">
    <property type="entry name" value="EP450I"/>
</dbReference>
<dbReference type="GO" id="GO:0016705">
    <property type="term" value="F:oxidoreductase activity, acting on paired donors, with incorporation or reduction of molecular oxygen"/>
    <property type="evidence" value="ECO:0007669"/>
    <property type="project" value="InterPro"/>
</dbReference>
<evidence type="ECO:0000256" key="8">
    <source>
        <dbReference type="PIRSR" id="PIRSR602401-1"/>
    </source>
</evidence>
<dbReference type="PANTHER" id="PTHR24305:SF210">
    <property type="entry name" value="CYTOCHROME P450 MONOOXYGENASE ASQL-RELATED"/>
    <property type="match status" value="1"/>
</dbReference>
<dbReference type="Pfam" id="PF00067">
    <property type="entry name" value="p450"/>
    <property type="match status" value="1"/>
</dbReference>
<keyword evidence="7 9" id="KW-0503">Monooxygenase</keyword>
<evidence type="ECO:0000256" key="5">
    <source>
        <dbReference type="ARBA" id="ARBA00023002"/>
    </source>
</evidence>
<dbReference type="InterPro" id="IPR036396">
    <property type="entry name" value="Cyt_P450_sf"/>
</dbReference>
<evidence type="ECO:0000256" key="9">
    <source>
        <dbReference type="RuleBase" id="RU000461"/>
    </source>
</evidence>
<dbReference type="PANTHER" id="PTHR24305">
    <property type="entry name" value="CYTOCHROME P450"/>
    <property type="match status" value="1"/>
</dbReference>
<dbReference type="InterPro" id="IPR017972">
    <property type="entry name" value="Cyt_P450_CS"/>
</dbReference>
<keyword evidence="3 8" id="KW-0349">Heme</keyword>
<dbReference type="OrthoDB" id="1470350at2759"/>
<dbReference type="GO" id="GO:0020037">
    <property type="term" value="F:heme binding"/>
    <property type="evidence" value="ECO:0007669"/>
    <property type="project" value="InterPro"/>
</dbReference>
<dbReference type="HOGENOM" id="CLU_001570_14_2_1"/>
<dbReference type="STRING" id="1182543.W9WHV9"/>
<evidence type="ECO:0008006" key="13">
    <source>
        <dbReference type="Google" id="ProtNLM"/>
    </source>
</evidence>
<dbReference type="PROSITE" id="PS00086">
    <property type="entry name" value="CYTOCHROME_P450"/>
    <property type="match status" value="1"/>
</dbReference>
<keyword evidence="12" id="KW-1185">Reference proteome</keyword>
<dbReference type="InterPro" id="IPR002401">
    <property type="entry name" value="Cyt_P450_E_grp-I"/>
</dbReference>